<dbReference type="Proteomes" id="UP000320216">
    <property type="component" value="Chromosome"/>
</dbReference>
<comment type="similarity">
    <text evidence="1 6">Belongs to the glycosyl hydrolase 3 family.</text>
</comment>
<reference evidence="8 9" key="1">
    <citation type="submission" date="2019-07" db="EMBL/GenBank/DDBJ databases">
        <title>Full genome sequence of Humibacter sp. WJ7-1.</title>
        <authorList>
            <person name="Im W.-T."/>
        </authorList>
    </citation>
    <scope>NUCLEOTIDE SEQUENCE [LARGE SCALE GENOMIC DNA]</scope>
    <source>
        <strain evidence="8 9">WJ7-1</strain>
    </source>
</reference>
<dbReference type="PANTHER" id="PTHR42715:SF10">
    <property type="entry name" value="BETA-GLUCOSIDASE"/>
    <property type="match status" value="1"/>
</dbReference>
<dbReference type="EMBL" id="CP042305">
    <property type="protein sequence ID" value="QDZ15700.1"/>
    <property type="molecule type" value="Genomic_DNA"/>
</dbReference>
<evidence type="ECO:0000256" key="3">
    <source>
        <dbReference type="ARBA" id="ARBA00023277"/>
    </source>
</evidence>
<evidence type="ECO:0000256" key="5">
    <source>
        <dbReference type="ARBA" id="ARBA00074219"/>
    </source>
</evidence>
<evidence type="ECO:0000313" key="9">
    <source>
        <dbReference type="Proteomes" id="UP000320216"/>
    </source>
</evidence>
<dbReference type="SUPFAM" id="SSF52279">
    <property type="entry name" value="Beta-D-glucan exohydrolase, C-terminal domain"/>
    <property type="match status" value="1"/>
</dbReference>
<dbReference type="KEGG" id="huw:FPZ11_13880"/>
<name>A0A5B8M8E6_9MICO</name>
<accession>A0A5B8M8E6</accession>
<dbReference type="InterPro" id="IPR013783">
    <property type="entry name" value="Ig-like_fold"/>
</dbReference>
<keyword evidence="9" id="KW-1185">Reference proteome</keyword>
<evidence type="ECO:0000313" key="8">
    <source>
        <dbReference type="EMBL" id="QDZ15700.1"/>
    </source>
</evidence>
<keyword evidence="6" id="KW-0326">Glycosidase</keyword>
<dbReference type="InterPro" id="IPR002772">
    <property type="entry name" value="Glyco_hydro_3_C"/>
</dbReference>
<organism evidence="8 9">
    <name type="scientific">Humibacter ginsenosidimutans</name>
    <dbReference type="NCBI Taxonomy" id="2599293"/>
    <lineage>
        <taxon>Bacteria</taxon>
        <taxon>Bacillati</taxon>
        <taxon>Actinomycetota</taxon>
        <taxon>Actinomycetes</taxon>
        <taxon>Micrococcales</taxon>
        <taxon>Microbacteriaceae</taxon>
        <taxon>Humibacter</taxon>
    </lineage>
</organism>
<dbReference type="SUPFAM" id="SSF51445">
    <property type="entry name" value="(Trans)glycosidases"/>
    <property type="match status" value="1"/>
</dbReference>
<dbReference type="InterPro" id="IPR026891">
    <property type="entry name" value="Fn3-like"/>
</dbReference>
<protein>
    <recommendedName>
        <fullName evidence="5">Exo-alpha-(1-&gt;6)-L-arabinopyranosidase</fullName>
    </recommendedName>
</protein>
<evidence type="ECO:0000256" key="6">
    <source>
        <dbReference type="RuleBase" id="RU361161"/>
    </source>
</evidence>
<evidence type="ECO:0000256" key="1">
    <source>
        <dbReference type="ARBA" id="ARBA00005336"/>
    </source>
</evidence>
<dbReference type="PANTHER" id="PTHR42715">
    <property type="entry name" value="BETA-GLUCOSIDASE"/>
    <property type="match status" value="1"/>
</dbReference>
<dbReference type="Gene3D" id="3.40.50.1700">
    <property type="entry name" value="Glycoside hydrolase family 3 C-terminal domain"/>
    <property type="match status" value="1"/>
</dbReference>
<evidence type="ECO:0000256" key="2">
    <source>
        <dbReference type="ARBA" id="ARBA00022801"/>
    </source>
</evidence>
<dbReference type="InterPro" id="IPR017853">
    <property type="entry name" value="GH"/>
</dbReference>
<dbReference type="GO" id="GO:0008422">
    <property type="term" value="F:beta-glucosidase activity"/>
    <property type="evidence" value="ECO:0007669"/>
    <property type="project" value="UniProtKB-ARBA"/>
</dbReference>
<dbReference type="InterPro" id="IPR001764">
    <property type="entry name" value="Glyco_hydro_3_N"/>
</dbReference>
<dbReference type="InterPro" id="IPR050288">
    <property type="entry name" value="Cellulose_deg_GH3"/>
</dbReference>
<dbReference type="InterPro" id="IPR019800">
    <property type="entry name" value="Glyco_hydro_3_AS"/>
</dbReference>
<proteinExistence type="inferred from homology"/>
<dbReference type="SMART" id="SM01217">
    <property type="entry name" value="Fn3_like"/>
    <property type="match status" value="1"/>
</dbReference>
<dbReference type="Pfam" id="PF01915">
    <property type="entry name" value="Glyco_hydro_3_C"/>
    <property type="match status" value="1"/>
</dbReference>
<dbReference type="InterPro" id="IPR036962">
    <property type="entry name" value="Glyco_hydro_3_N_sf"/>
</dbReference>
<keyword evidence="2 6" id="KW-0378">Hydrolase</keyword>
<gene>
    <name evidence="8" type="ORF">FPZ11_13880</name>
</gene>
<dbReference type="Pfam" id="PF14310">
    <property type="entry name" value="Fn3-like"/>
    <property type="match status" value="1"/>
</dbReference>
<dbReference type="OrthoDB" id="3187421at2"/>
<comment type="function">
    <text evidence="4">Catalyzes the hydrolysis of a non-reducing terminal alpha-L-arabinopyranosidic linkage in ginsenoside Rb2 (alpha-L-arabinopyranosyl-(1-&gt;6)-alpha-D-glucopyranosyl) to release alpha-D-glucopyranosyl (Rd). It is not able to hydrolyze alpha-L-arabinofuranosyl-(1-&gt;6)-alpha-D-glucopyranosyl (Rc).</text>
</comment>
<dbReference type="AlphaFoldDB" id="A0A5B8M8E6"/>
<dbReference type="PRINTS" id="PR00133">
    <property type="entry name" value="GLHYDRLASE3"/>
</dbReference>
<dbReference type="Gene3D" id="3.20.20.300">
    <property type="entry name" value="Glycoside hydrolase, family 3, N-terminal domain"/>
    <property type="match status" value="1"/>
</dbReference>
<feature type="domain" description="Fibronectin type III-like" evidence="7">
    <location>
        <begin position="590"/>
        <end position="660"/>
    </location>
</feature>
<dbReference type="PROSITE" id="PS00775">
    <property type="entry name" value="GLYCOSYL_HYDROL_F3"/>
    <property type="match status" value="1"/>
</dbReference>
<dbReference type="InterPro" id="IPR036881">
    <property type="entry name" value="Glyco_hydro_3_C_sf"/>
</dbReference>
<dbReference type="Pfam" id="PF00933">
    <property type="entry name" value="Glyco_hydro_3"/>
    <property type="match status" value="1"/>
</dbReference>
<dbReference type="FunFam" id="2.60.40.10:FF:000495">
    <property type="entry name" value="Periplasmic beta-glucosidase"/>
    <property type="match status" value="1"/>
</dbReference>
<dbReference type="RefSeq" id="WP_146321734.1">
    <property type="nucleotide sequence ID" value="NZ_CP042305.1"/>
</dbReference>
<sequence length="758" mass="80861">MANDVDALISQLTLEEKAALVTGDGFWHTRAIERLGIPSIVLSDGPHGVRRQPANQENGIGGSYPATCFPPAVGLGSTWDAELVERVGEALGDESNALDVQVLLGPGINIKRSPLCGRNFEYFSEDPLIAGSLGAALIRGIQSKGVGTSLKHYAANSQETDRFRVSADMDERTAREIYLAGFERAVKEASPATLMAAYNRLNGVYATEDHWLLTDVLREEWGFDGLVVSDWGAVNDRDAAVAAGLDLEMPESEAGPTAIVAAVRGGSLDEAALDAAVRNVLRLVLDHAHLKADAGRALAVPDDLVEAHHDLAREVASRAAVLLKNDGEILPLSTEASIAVVGEFARNPRYQGAGSSQIVPTRLDDALTQIRQIAGSGVTFAPGFTLDGSGDAAALRSEAVAVATAAQVVVVFLGLPSVAESEGYDRENIDLPVDQIALLAEVAQANPNVVVVLSNGSAVRVSDWQAGARAVLEGWLLGQGGGRATADILFGIANPSGRLTETIPEKLEDNSAFLVYPGRDGHLPYGDGVFVGYRWYDARELPVSYPFGHGLSYTTFQYSGLSLSMTGEDADLAVHASVTVTNTGTVAGREIVQLYVSAPSAEVRRPLNELRGFRAVPLEPGESREVSFTLGFRDFAYFHPTLKRWYVENGSVDILVGASSRDIRERGSVELRVNEPVAPLDRQSTVAEWMKHPGGQQVLQGLIKQAAAQNPEAAMMFQDQELITMMGSMPLRRIGRFPGIGLDDQALDAIVAQANAAV</sequence>
<dbReference type="GO" id="GO:0005975">
    <property type="term" value="P:carbohydrate metabolic process"/>
    <property type="evidence" value="ECO:0007669"/>
    <property type="project" value="InterPro"/>
</dbReference>
<evidence type="ECO:0000259" key="7">
    <source>
        <dbReference type="SMART" id="SM01217"/>
    </source>
</evidence>
<keyword evidence="3" id="KW-0119">Carbohydrate metabolism</keyword>
<evidence type="ECO:0000256" key="4">
    <source>
        <dbReference type="ARBA" id="ARBA00058905"/>
    </source>
</evidence>
<dbReference type="Gene3D" id="2.60.40.10">
    <property type="entry name" value="Immunoglobulins"/>
    <property type="match status" value="1"/>
</dbReference>